<proteinExistence type="predicted"/>
<evidence type="ECO:0000313" key="3">
    <source>
        <dbReference type="EMBL" id="KAH9384751.1"/>
    </source>
</evidence>
<dbReference type="GO" id="GO:0004867">
    <property type="term" value="F:serine-type endopeptidase inhibitor activity"/>
    <property type="evidence" value="ECO:0007669"/>
    <property type="project" value="InterPro"/>
</dbReference>
<dbReference type="AlphaFoldDB" id="A0A9J6H1Y3"/>
<keyword evidence="2" id="KW-0472">Membrane</keyword>
<feature type="transmembrane region" description="Helical" evidence="2">
    <location>
        <begin position="94"/>
        <end position="119"/>
    </location>
</feature>
<keyword evidence="4" id="KW-1185">Reference proteome</keyword>
<reference evidence="3 4" key="1">
    <citation type="journal article" date="2020" name="Cell">
        <title>Large-Scale Comparative Analyses of Tick Genomes Elucidate Their Genetic Diversity and Vector Capacities.</title>
        <authorList>
            <consortium name="Tick Genome and Microbiome Consortium (TIGMIC)"/>
            <person name="Jia N."/>
            <person name="Wang J."/>
            <person name="Shi W."/>
            <person name="Du L."/>
            <person name="Sun Y."/>
            <person name="Zhan W."/>
            <person name="Jiang J.F."/>
            <person name="Wang Q."/>
            <person name="Zhang B."/>
            <person name="Ji P."/>
            <person name="Bell-Sakyi L."/>
            <person name="Cui X.M."/>
            <person name="Yuan T.T."/>
            <person name="Jiang B.G."/>
            <person name="Yang W.F."/>
            <person name="Lam T.T."/>
            <person name="Chang Q.C."/>
            <person name="Ding S.J."/>
            <person name="Wang X.J."/>
            <person name="Zhu J.G."/>
            <person name="Ruan X.D."/>
            <person name="Zhao L."/>
            <person name="Wei J.T."/>
            <person name="Ye R.Z."/>
            <person name="Que T.C."/>
            <person name="Du C.H."/>
            <person name="Zhou Y.H."/>
            <person name="Cheng J.X."/>
            <person name="Dai P.F."/>
            <person name="Guo W.B."/>
            <person name="Han X.H."/>
            <person name="Huang E.J."/>
            <person name="Li L.F."/>
            <person name="Wei W."/>
            <person name="Gao Y.C."/>
            <person name="Liu J.Z."/>
            <person name="Shao H.Z."/>
            <person name="Wang X."/>
            <person name="Wang C.C."/>
            <person name="Yang T.C."/>
            <person name="Huo Q.B."/>
            <person name="Li W."/>
            <person name="Chen H.Y."/>
            <person name="Chen S.E."/>
            <person name="Zhou L.G."/>
            <person name="Ni X.B."/>
            <person name="Tian J.H."/>
            <person name="Sheng Y."/>
            <person name="Liu T."/>
            <person name="Pan Y.S."/>
            <person name="Xia L.Y."/>
            <person name="Li J."/>
            <person name="Zhao F."/>
            <person name="Cao W.C."/>
        </authorList>
    </citation>
    <scope>NUCLEOTIDE SEQUENCE [LARGE SCALE GENOMIC DNA]</scope>
    <source>
        <strain evidence="3">HaeL-2018</strain>
    </source>
</reference>
<dbReference type="EMBL" id="JABSTR010003042">
    <property type="protein sequence ID" value="KAH9384751.1"/>
    <property type="molecule type" value="Genomic_DNA"/>
</dbReference>
<dbReference type="Gene3D" id="4.10.410.10">
    <property type="entry name" value="Pancreatic trypsin inhibitor Kunitz domain"/>
    <property type="match status" value="2"/>
</dbReference>
<sequence length="424" mass="46675">MPCYDPNSDSSSATGLSEDTHQILSFWHHYQSQRNLQGGSDASRNSTAALVSDYLAGIPCSAGSNDSENISERGLSSLSEQGFRQRLPDHPAKWSAVLVLALLVLTAFLVLAAVSLGVYNIEPASNVSETNAQAYIKPPAADSNSPSLMAAPAFGEHLPPQQPLVTTRSSRRTRSETTDTVERLEATTQGEATLVRDEFSTGYGEISKAKIICDSVSYSYCTRSTPKFYYDPWEKVCTASSGSNAALCLRGSNRFPSKMTCERSCALSERPLPGCADVATFASCTRPDYRGSSLWYFNGRRCRLWDFAAGKCPSRADGAVLFRTLRQCERKCSSSARQGMPPRIRRLACTVPVSTRCRPDELKYTYFAVKSASRYRCLPVWAPVWSWRRCLSGANQFSTRASCESVCIRKPQHSPIDYDGAEEQ</sequence>
<protein>
    <submittedName>
        <fullName evidence="3">Uncharacterized protein</fullName>
    </submittedName>
</protein>
<dbReference type="VEuPathDB" id="VectorBase:HLOH_040927"/>
<accession>A0A9J6H1Y3</accession>
<dbReference type="InterPro" id="IPR036880">
    <property type="entry name" value="Kunitz_BPTI_sf"/>
</dbReference>
<dbReference type="OrthoDB" id="7460392at2759"/>
<dbReference type="OMA" id="RITNSCA"/>
<organism evidence="3 4">
    <name type="scientific">Haemaphysalis longicornis</name>
    <name type="common">Bush tick</name>
    <dbReference type="NCBI Taxonomy" id="44386"/>
    <lineage>
        <taxon>Eukaryota</taxon>
        <taxon>Metazoa</taxon>
        <taxon>Ecdysozoa</taxon>
        <taxon>Arthropoda</taxon>
        <taxon>Chelicerata</taxon>
        <taxon>Arachnida</taxon>
        <taxon>Acari</taxon>
        <taxon>Parasitiformes</taxon>
        <taxon>Ixodida</taxon>
        <taxon>Ixodoidea</taxon>
        <taxon>Ixodidae</taxon>
        <taxon>Haemaphysalinae</taxon>
        <taxon>Haemaphysalis</taxon>
    </lineage>
</organism>
<feature type="region of interest" description="Disordered" evidence="1">
    <location>
        <begin position="159"/>
        <end position="181"/>
    </location>
</feature>
<dbReference type="SUPFAM" id="SSF57362">
    <property type="entry name" value="BPTI-like"/>
    <property type="match status" value="1"/>
</dbReference>
<evidence type="ECO:0000256" key="2">
    <source>
        <dbReference type="SAM" id="Phobius"/>
    </source>
</evidence>
<dbReference type="Proteomes" id="UP000821853">
    <property type="component" value="Unassembled WGS sequence"/>
</dbReference>
<name>A0A9J6H1Y3_HAELO</name>
<comment type="caution">
    <text evidence="3">The sequence shown here is derived from an EMBL/GenBank/DDBJ whole genome shotgun (WGS) entry which is preliminary data.</text>
</comment>
<evidence type="ECO:0000313" key="4">
    <source>
        <dbReference type="Proteomes" id="UP000821853"/>
    </source>
</evidence>
<gene>
    <name evidence="3" type="ORF">HPB48_026764</name>
</gene>
<keyword evidence="2" id="KW-1133">Transmembrane helix</keyword>
<keyword evidence="2" id="KW-0812">Transmembrane</keyword>
<evidence type="ECO:0000256" key="1">
    <source>
        <dbReference type="SAM" id="MobiDB-lite"/>
    </source>
</evidence>